<reference evidence="9 10" key="1">
    <citation type="submission" date="2015-11" db="EMBL/GenBank/DDBJ databases">
        <title>Permanent draft genome of Psychrobacter piscatorii LQ58.</title>
        <authorList>
            <person name="Zhou M."/>
            <person name="Dong B."/>
            <person name="Liu Q."/>
        </authorList>
    </citation>
    <scope>NUCLEOTIDE SEQUENCE [LARGE SCALE GENOMIC DNA]</scope>
    <source>
        <strain evidence="9 10">LQ58</strain>
    </source>
</reference>
<feature type="transmembrane region" description="Helical" evidence="8">
    <location>
        <begin position="361"/>
        <end position="380"/>
    </location>
</feature>
<dbReference type="Pfam" id="PF00860">
    <property type="entry name" value="Xan_ur_permease"/>
    <property type="match status" value="1"/>
</dbReference>
<feature type="transmembrane region" description="Helical" evidence="8">
    <location>
        <begin position="102"/>
        <end position="118"/>
    </location>
</feature>
<gene>
    <name evidence="9" type="ORF">AS194_06445</name>
</gene>
<evidence type="ECO:0000256" key="6">
    <source>
        <dbReference type="ARBA" id="ARBA00023136"/>
    </source>
</evidence>
<accession>A0A0T6DT08</accession>
<dbReference type="PANTHER" id="PTHR42810">
    <property type="entry name" value="PURINE PERMEASE C1399.01C-RELATED"/>
    <property type="match status" value="1"/>
</dbReference>
<evidence type="ECO:0000256" key="7">
    <source>
        <dbReference type="SAM" id="MobiDB-lite"/>
    </source>
</evidence>
<evidence type="ECO:0000256" key="2">
    <source>
        <dbReference type="ARBA" id="ARBA00008821"/>
    </source>
</evidence>
<dbReference type="InterPro" id="IPR006043">
    <property type="entry name" value="NCS2"/>
</dbReference>
<evidence type="ECO:0000256" key="3">
    <source>
        <dbReference type="ARBA" id="ARBA00022448"/>
    </source>
</evidence>
<dbReference type="GO" id="GO:0005886">
    <property type="term" value="C:plasma membrane"/>
    <property type="evidence" value="ECO:0007669"/>
    <property type="project" value="TreeGrafter"/>
</dbReference>
<feature type="transmembrane region" description="Helical" evidence="8">
    <location>
        <begin position="327"/>
        <end position="349"/>
    </location>
</feature>
<feature type="region of interest" description="Disordered" evidence="7">
    <location>
        <begin position="1"/>
        <end position="20"/>
    </location>
</feature>
<evidence type="ECO:0000256" key="8">
    <source>
        <dbReference type="SAM" id="Phobius"/>
    </source>
</evidence>
<comment type="caution">
    <text evidence="9">The sequence shown here is derived from an EMBL/GenBank/DDBJ whole genome shotgun (WGS) entry which is preliminary data.</text>
</comment>
<keyword evidence="5 8" id="KW-1133">Transmembrane helix</keyword>
<keyword evidence="10" id="KW-1185">Reference proteome</keyword>
<dbReference type="EMBL" id="LNDJ01000054">
    <property type="protein sequence ID" value="KRU22938.1"/>
    <property type="molecule type" value="Genomic_DNA"/>
</dbReference>
<dbReference type="AlphaFoldDB" id="A0A0T6DT08"/>
<evidence type="ECO:0000256" key="1">
    <source>
        <dbReference type="ARBA" id="ARBA00004141"/>
    </source>
</evidence>
<keyword evidence="6 8" id="KW-0472">Membrane</keyword>
<feature type="compositionally biased region" description="Low complexity" evidence="7">
    <location>
        <begin position="8"/>
        <end position="20"/>
    </location>
</feature>
<feature type="transmembrane region" description="Helical" evidence="8">
    <location>
        <begin position="392"/>
        <end position="415"/>
    </location>
</feature>
<proteinExistence type="inferred from homology"/>
<protein>
    <submittedName>
        <fullName evidence="9">Pyrimidine utilization transport protein G</fullName>
    </submittedName>
</protein>
<dbReference type="Proteomes" id="UP000051202">
    <property type="component" value="Unassembled WGS sequence"/>
</dbReference>
<feature type="transmembrane region" description="Helical" evidence="8">
    <location>
        <begin position="125"/>
        <end position="145"/>
    </location>
</feature>
<evidence type="ECO:0000256" key="5">
    <source>
        <dbReference type="ARBA" id="ARBA00022989"/>
    </source>
</evidence>
<evidence type="ECO:0000313" key="10">
    <source>
        <dbReference type="Proteomes" id="UP000051202"/>
    </source>
</evidence>
<evidence type="ECO:0000256" key="4">
    <source>
        <dbReference type="ARBA" id="ARBA00022692"/>
    </source>
</evidence>
<organism evidence="9 10">
    <name type="scientific">Psychrobacter piscatorii</name>
    <dbReference type="NCBI Taxonomy" id="554343"/>
    <lineage>
        <taxon>Bacteria</taxon>
        <taxon>Pseudomonadati</taxon>
        <taxon>Pseudomonadota</taxon>
        <taxon>Gammaproteobacteria</taxon>
        <taxon>Moraxellales</taxon>
        <taxon>Moraxellaceae</taxon>
        <taxon>Psychrobacter</taxon>
    </lineage>
</organism>
<feature type="transmembrane region" description="Helical" evidence="8">
    <location>
        <begin position="239"/>
        <end position="255"/>
    </location>
</feature>
<keyword evidence="4 8" id="KW-0812">Transmembrane</keyword>
<name>A0A0T6DT08_9GAMM</name>
<feature type="transmembrane region" description="Helical" evidence="8">
    <location>
        <begin position="151"/>
        <end position="171"/>
    </location>
</feature>
<feature type="transmembrane region" description="Helical" evidence="8">
    <location>
        <begin position="183"/>
        <end position="203"/>
    </location>
</feature>
<dbReference type="NCBIfam" id="TIGR00801">
    <property type="entry name" value="ncs2"/>
    <property type="match status" value="1"/>
</dbReference>
<feature type="transmembrane region" description="Helical" evidence="8">
    <location>
        <begin position="450"/>
        <end position="467"/>
    </location>
</feature>
<comment type="similarity">
    <text evidence="2">Belongs to the nucleobase:cation symporter-2 (NCS2) (TC 2.A.40) family.</text>
</comment>
<dbReference type="STRING" id="554343.AS194_06445"/>
<evidence type="ECO:0000313" key="9">
    <source>
        <dbReference type="EMBL" id="KRU22938.1"/>
    </source>
</evidence>
<dbReference type="GO" id="GO:0042907">
    <property type="term" value="F:xanthine transmembrane transporter activity"/>
    <property type="evidence" value="ECO:0007669"/>
    <property type="project" value="TreeGrafter"/>
</dbReference>
<sequence length="483" mass="50634">MPSQKDPSSASDNSAQNQSAHNALEAAGIDSAAISYPHNPDFENGRWFPTWRPYKGDLDRDPVGINDYLPPSKSVLLGIQHTFAMFGATVLAPLLMGFDPNLAILMSGICTVMFFMITGGRMPSYLGSSFAFIGPVIAVTAYAGAGFNANLNVALGGIMACGIIYALIGLLVMKTGTGWIERLMPPIVTGAIVMIIGLNLAPVTIQGVSANQFDAWMATLTVLLISGVAVFTRGMLRRLLLLVGLVLSYIAYFVLTNILGFGTAIDFSAVAAAAWFGLPSIHTPRFEMSAIILIAPVAFILVAENLGHFKAVEGMTKSRVTPYMGRAFFADGLATTFSAGFGGTGVTTYAENIGVMAVTKVYSTTIFVVAGMVAIILGLSPKFGAIIQTIPAALLGGASIVVFGLITIAGIKIWIDSHIDFSKNSNLIIAAVTVIMGTGNFSLHLGGFDLGGIGTATLAAILLNALFNQRSSETKTVPSSLAK</sequence>
<keyword evidence="3" id="KW-0813">Transport</keyword>
<feature type="transmembrane region" description="Helical" evidence="8">
    <location>
        <begin position="290"/>
        <end position="307"/>
    </location>
</feature>
<dbReference type="PANTHER" id="PTHR42810:SF2">
    <property type="entry name" value="PURINE PERMEASE C1399.01C-RELATED"/>
    <property type="match status" value="1"/>
</dbReference>
<comment type="subcellular location">
    <subcellularLocation>
        <location evidence="1">Membrane</location>
        <topology evidence="1">Multi-pass membrane protein</topology>
    </subcellularLocation>
</comment>
<feature type="transmembrane region" description="Helical" evidence="8">
    <location>
        <begin position="75"/>
        <end position="96"/>
    </location>
</feature>
<dbReference type="InterPro" id="IPR006042">
    <property type="entry name" value="Xan_ur_permease"/>
</dbReference>
<dbReference type="RefSeq" id="WP_058024288.1">
    <property type="nucleotide sequence ID" value="NZ_LNDJ01000054.1"/>
</dbReference>
<feature type="transmembrane region" description="Helical" evidence="8">
    <location>
        <begin position="215"/>
        <end position="232"/>
    </location>
</feature>